<dbReference type="SMART" id="SM00160">
    <property type="entry name" value="RanBD"/>
    <property type="match status" value="1"/>
</dbReference>
<keyword evidence="12" id="KW-1185">Reference proteome</keyword>
<dbReference type="GO" id="GO:0005643">
    <property type="term" value="C:nuclear pore"/>
    <property type="evidence" value="ECO:0007669"/>
    <property type="project" value="TreeGrafter"/>
</dbReference>
<keyword evidence="3" id="KW-0007">Acetylation</keyword>
<evidence type="ECO:0000313" key="12">
    <source>
        <dbReference type="Proteomes" id="UP001159641"/>
    </source>
</evidence>
<accession>A0AB34GA50</accession>
<dbReference type="CDD" id="cd13179">
    <property type="entry name" value="RanBD_RanBP1"/>
    <property type="match status" value="1"/>
</dbReference>
<evidence type="ECO:0000259" key="10">
    <source>
        <dbReference type="PROSITE" id="PS50196"/>
    </source>
</evidence>
<organism evidence="11 12">
    <name type="scientific">Eschrichtius robustus</name>
    <name type="common">California gray whale</name>
    <name type="synonym">Eschrichtius gibbosus</name>
    <dbReference type="NCBI Taxonomy" id="9764"/>
    <lineage>
        <taxon>Eukaryota</taxon>
        <taxon>Metazoa</taxon>
        <taxon>Chordata</taxon>
        <taxon>Craniata</taxon>
        <taxon>Vertebrata</taxon>
        <taxon>Euteleostomi</taxon>
        <taxon>Mammalia</taxon>
        <taxon>Eutheria</taxon>
        <taxon>Laurasiatheria</taxon>
        <taxon>Artiodactyla</taxon>
        <taxon>Whippomorpha</taxon>
        <taxon>Cetacea</taxon>
        <taxon>Mysticeti</taxon>
        <taxon>Eschrichtiidae</taxon>
        <taxon>Eschrichtius</taxon>
    </lineage>
</organism>
<name>A0AB34GA50_ESCRO</name>
<dbReference type="InterPro" id="IPR000156">
    <property type="entry name" value="Ran_bind_dom"/>
</dbReference>
<feature type="compositionally biased region" description="Basic residues" evidence="9">
    <location>
        <begin position="22"/>
        <end position="31"/>
    </location>
</feature>
<dbReference type="InterPro" id="IPR045256">
    <property type="entry name" value="RanBP1_RanBD"/>
</dbReference>
<comment type="function">
    <text evidence="4">Plays a role in RAN-dependent nucleocytoplasmic transport. Alleviates the TNPO1-dependent inhibition of RAN GTPase activity and mediates the dissociation of RAN from proteins involved in transport into the nucleus. Induces a conformation change in the complex formed by XPO1 and RAN that triggers the release of the nuclear export signal of cargo proteins. Promotes the disassembly of the complex formed by RAN and importin beta. Promotes dissociation of RAN from a complex with KPNA2 and CSE1L. Required for normal mitotic spindle assembly and normal progress through mitosis via its effect on RAN. Does not increase the RAN GTPase activity by itself, but increases GTP hydrolysis mediated by RANGAP1. Inhibits RCC1-dependent exchange of RAN-bound GDP by GTP.</text>
</comment>
<evidence type="ECO:0000256" key="8">
    <source>
        <dbReference type="ARBA" id="ARBA00081162"/>
    </source>
</evidence>
<comment type="caution">
    <text evidence="11">The sequence shown here is derived from an EMBL/GenBank/DDBJ whole genome shotgun (WGS) entry which is preliminary data.</text>
</comment>
<evidence type="ECO:0000256" key="2">
    <source>
        <dbReference type="ARBA" id="ARBA00022553"/>
    </source>
</evidence>
<dbReference type="Pfam" id="PF00638">
    <property type="entry name" value="Ran_BP1"/>
    <property type="match status" value="1"/>
</dbReference>
<dbReference type="FunFam" id="2.30.29.30:FF:000824">
    <property type="entry name" value="Ran-specific GTPase-activating protein"/>
    <property type="match status" value="1"/>
</dbReference>
<evidence type="ECO:0000256" key="7">
    <source>
        <dbReference type="ARBA" id="ARBA00067380"/>
    </source>
</evidence>
<evidence type="ECO:0000256" key="3">
    <source>
        <dbReference type="ARBA" id="ARBA00022990"/>
    </source>
</evidence>
<evidence type="ECO:0000256" key="5">
    <source>
        <dbReference type="ARBA" id="ARBA00061276"/>
    </source>
</evidence>
<feature type="compositionally biased region" description="Low complexity" evidence="9">
    <location>
        <begin position="52"/>
        <end position="68"/>
    </location>
</feature>
<dbReference type="GO" id="GO:0005813">
    <property type="term" value="C:centrosome"/>
    <property type="evidence" value="ECO:0007669"/>
    <property type="project" value="TreeGrafter"/>
</dbReference>
<dbReference type="InterPro" id="IPR011993">
    <property type="entry name" value="PH-like_dom_sf"/>
</dbReference>
<dbReference type="GO" id="GO:0046604">
    <property type="term" value="P:positive regulation of mitotic centrosome separation"/>
    <property type="evidence" value="ECO:0007669"/>
    <property type="project" value="TreeGrafter"/>
</dbReference>
<dbReference type="Proteomes" id="UP001159641">
    <property type="component" value="Unassembled WGS sequence"/>
</dbReference>
<feature type="compositionally biased region" description="Basic residues" evidence="9">
    <location>
        <begin position="333"/>
        <end position="342"/>
    </location>
</feature>
<keyword evidence="2" id="KW-0597">Phosphoprotein</keyword>
<feature type="compositionally biased region" description="Basic and acidic residues" evidence="9">
    <location>
        <begin position="165"/>
        <end position="185"/>
    </location>
</feature>
<dbReference type="Gene3D" id="2.30.29.30">
    <property type="entry name" value="Pleckstrin-homology domain (PH domain)/Phosphotyrosine-binding domain (PTB)"/>
    <property type="match status" value="1"/>
</dbReference>
<comment type="subunit">
    <text evidence="6">Interacts with RAN (via C-terminus of GTP-bound form) but not with GDP-bound RAN. Identified in a complex composed of RAN, RANGAP1 and RANBP1. Identified in a complex that contains TNPO1, RAN and RANBP1. Identified in a complex that contains CSE1L, KPNA2, RAN and RANBP1. Identified in a complex with nucleotide-free RAN and RCC1.</text>
</comment>
<dbReference type="SUPFAM" id="SSF50729">
    <property type="entry name" value="PH domain-like"/>
    <property type="match status" value="1"/>
</dbReference>
<feature type="region of interest" description="Disordered" evidence="9">
    <location>
        <begin position="1"/>
        <end position="130"/>
    </location>
</feature>
<feature type="region of interest" description="Disordered" evidence="9">
    <location>
        <begin position="330"/>
        <end position="352"/>
    </location>
</feature>
<evidence type="ECO:0000256" key="6">
    <source>
        <dbReference type="ARBA" id="ARBA00066150"/>
    </source>
</evidence>
<dbReference type="PANTHER" id="PTHR23138:SF182">
    <property type="entry name" value="RAN-SPECIFIC GTPASE-ACTIVATING PROTEIN"/>
    <property type="match status" value="1"/>
</dbReference>
<dbReference type="GO" id="GO:0005737">
    <property type="term" value="C:cytoplasm"/>
    <property type="evidence" value="ECO:0007669"/>
    <property type="project" value="TreeGrafter"/>
</dbReference>
<comment type="similarity">
    <text evidence="5">Belongs to the RANBP1 family.</text>
</comment>
<dbReference type="PANTHER" id="PTHR23138">
    <property type="entry name" value="RAN BINDING PROTEIN"/>
    <property type="match status" value="1"/>
</dbReference>
<evidence type="ECO:0000256" key="9">
    <source>
        <dbReference type="SAM" id="MobiDB-lite"/>
    </source>
</evidence>
<sequence length="443" mass="48252">MAAAKVGRAGPGRAGRGGGRTGRGRYRRPRGRPASPPTPVGQRARARGRVTLGRPGLALAPGRRAAVGPRPPARSPRAPHRDGPRPSAARAKPHSSSAGPRAATGLRSRAARRAACGGGGPGVAVRPGAIRPRSRRRPAFLGRARELSLGVLYSWAVDCQATCSDTHEDHDTSTENADESNHDPQFEPIVSLPEQEIKTLEEDEEELFKMRAKLFRFASENDLPEWKERGTGDVKLLKHKEKGTIRLLMRRDKTLKICANHYITPMMELKPNAGSDRAWVWNTHADFADECPKQELLAIRFLNAESKQAWASLPLLLNGVAMHRNSKQSLKNAGKRLKREKRKVPDAHGVAGARGGSADSLCTWLQPQAGAFSVCHSSIPGGCDHFDLSRATQPPRYTGSGKNDSAEKVAEKLEALSVKEGKEPENETKEPENETKEVAEEEQ</sequence>
<evidence type="ECO:0000256" key="1">
    <source>
        <dbReference type="ARBA" id="ARBA00022468"/>
    </source>
</evidence>
<dbReference type="AlphaFoldDB" id="A0AB34GA50"/>
<evidence type="ECO:0000256" key="4">
    <source>
        <dbReference type="ARBA" id="ARBA00056716"/>
    </source>
</evidence>
<gene>
    <name evidence="11" type="ORF">J1605_015291</name>
</gene>
<dbReference type="InterPro" id="IPR045255">
    <property type="entry name" value="RanBP1-like"/>
</dbReference>
<dbReference type="EMBL" id="JAIQCJ010002358">
    <property type="protein sequence ID" value="KAJ8776702.1"/>
    <property type="molecule type" value="Genomic_DNA"/>
</dbReference>
<protein>
    <recommendedName>
        <fullName evidence="7">Ran-specific GTPase-activating protein</fullName>
    </recommendedName>
    <alternativeName>
        <fullName evidence="8">Ran-binding protein 1</fullName>
    </alternativeName>
</protein>
<keyword evidence="1" id="KW-0343">GTPase activation</keyword>
<proteinExistence type="inferred from homology"/>
<feature type="region of interest" description="Disordered" evidence="9">
    <location>
        <begin position="165"/>
        <end position="186"/>
    </location>
</feature>
<feature type="compositionally biased region" description="Gly residues" evidence="9">
    <location>
        <begin position="9"/>
        <end position="21"/>
    </location>
</feature>
<evidence type="ECO:0000313" key="11">
    <source>
        <dbReference type="EMBL" id="KAJ8776702.1"/>
    </source>
</evidence>
<reference evidence="11 12" key="1">
    <citation type="submission" date="2022-11" db="EMBL/GenBank/DDBJ databases">
        <title>Whole genome sequence of Eschrichtius robustus ER-17-0199.</title>
        <authorList>
            <person name="Bruniche-Olsen A."/>
            <person name="Black A.N."/>
            <person name="Fields C.J."/>
            <person name="Walden K."/>
            <person name="Dewoody J.A."/>
        </authorList>
    </citation>
    <scope>NUCLEOTIDE SEQUENCE [LARGE SCALE GENOMIC DNA]</scope>
    <source>
        <strain evidence="11">ER-17-0199</strain>
        <tissue evidence="11">Blubber</tissue>
    </source>
</reference>
<feature type="domain" description="RanBD1" evidence="10">
    <location>
        <begin position="185"/>
        <end position="305"/>
    </location>
</feature>
<dbReference type="GO" id="GO:0006913">
    <property type="term" value="P:nucleocytoplasmic transport"/>
    <property type="evidence" value="ECO:0007669"/>
    <property type="project" value="InterPro"/>
</dbReference>
<feature type="region of interest" description="Disordered" evidence="9">
    <location>
        <begin position="415"/>
        <end position="443"/>
    </location>
</feature>
<dbReference type="GO" id="GO:0005096">
    <property type="term" value="F:GTPase activator activity"/>
    <property type="evidence" value="ECO:0007669"/>
    <property type="project" value="UniProtKB-KW"/>
</dbReference>
<dbReference type="PROSITE" id="PS50196">
    <property type="entry name" value="RANBD1"/>
    <property type="match status" value="1"/>
</dbReference>